<name>A0A8S1PUG4_9CILI</name>
<dbReference type="InterPro" id="IPR000228">
    <property type="entry name" value="RNA3'_term_phos_cyc"/>
</dbReference>
<dbReference type="PANTHER" id="PTHR11096">
    <property type="entry name" value="RNA 3' TERMINAL PHOSPHATE CYCLASE"/>
    <property type="match status" value="1"/>
</dbReference>
<reference evidence="2" key="1">
    <citation type="submission" date="2021-01" db="EMBL/GenBank/DDBJ databases">
        <authorList>
            <consortium name="Genoscope - CEA"/>
            <person name="William W."/>
        </authorList>
    </citation>
    <scope>NUCLEOTIDE SEQUENCE</scope>
</reference>
<keyword evidence="3" id="KW-1185">Reference proteome</keyword>
<dbReference type="GO" id="GO:0003963">
    <property type="term" value="F:RNA-3'-phosphate cyclase activity"/>
    <property type="evidence" value="ECO:0007669"/>
    <property type="project" value="TreeGrafter"/>
</dbReference>
<dbReference type="GO" id="GO:0006396">
    <property type="term" value="P:RNA processing"/>
    <property type="evidence" value="ECO:0007669"/>
    <property type="project" value="InterPro"/>
</dbReference>
<proteinExistence type="predicted"/>
<organism evidence="2 3">
    <name type="scientific">Paramecium sonneborni</name>
    <dbReference type="NCBI Taxonomy" id="65129"/>
    <lineage>
        <taxon>Eukaryota</taxon>
        <taxon>Sar</taxon>
        <taxon>Alveolata</taxon>
        <taxon>Ciliophora</taxon>
        <taxon>Intramacronucleata</taxon>
        <taxon>Oligohymenophorea</taxon>
        <taxon>Peniculida</taxon>
        <taxon>Parameciidae</taxon>
        <taxon>Paramecium</taxon>
    </lineage>
</organism>
<evidence type="ECO:0000313" key="2">
    <source>
        <dbReference type="EMBL" id="CAD8106219.1"/>
    </source>
</evidence>
<gene>
    <name evidence="2" type="ORF">PSON_ATCC_30995.1.T0860097</name>
</gene>
<dbReference type="GO" id="GO:0005634">
    <property type="term" value="C:nucleus"/>
    <property type="evidence" value="ECO:0007669"/>
    <property type="project" value="TreeGrafter"/>
</dbReference>
<dbReference type="PIRSF" id="PIRSF005378">
    <property type="entry name" value="RNA3'_term_phos_cycl_euk"/>
    <property type="match status" value="1"/>
</dbReference>
<evidence type="ECO:0000259" key="1">
    <source>
        <dbReference type="Pfam" id="PF01137"/>
    </source>
</evidence>
<comment type="caution">
    <text evidence="2">The sequence shown here is derived from an EMBL/GenBank/DDBJ whole genome shotgun (WGS) entry which is preliminary data.</text>
</comment>
<dbReference type="AlphaFoldDB" id="A0A8S1PUG4"/>
<dbReference type="OrthoDB" id="25029at2759"/>
<feature type="domain" description="RNA 3'-terminal phosphate cyclase" evidence="1">
    <location>
        <begin position="15"/>
        <end position="333"/>
    </location>
</feature>
<sequence>MIQNNITIIDGSLYEGGGQMLRSALALSVIFQKEFQIINIRSNRPNPGINNQLLSQINLICNFAKADIQGVVLGSKELKFKPLEKFIPQNLICKATTAQSITLILQSLLPISLNSEKPIQLAIQGGTYLNHSPTVLAWKNVFLKLIQEMGIYIDLEVLKEGYYPQGGGEVRVSIQPINKKLKNYVNIQYSKINELTCTYLIPSPSAIIQFNNQIINNLKEFSENNNLPIKSDIKVVNSKKFKKCYGVTLLCHSSKNSYDFTSINDQDKTIDETVNQVINQAKQFLQNQTSFDEHHQDQLILLMALAEGKSEILIGKPSLHTHSLIYVIRQFLPECQIELQETDKKEQFLLSVQGIGYVF</sequence>
<dbReference type="Proteomes" id="UP000692954">
    <property type="component" value="Unassembled WGS sequence"/>
</dbReference>
<dbReference type="InterPro" id="IPR023797">
    <property type="entry name" value="RNA3'_phos_cyclase_dom"/>
</dbReference>
<protein>
    <recommendedName>
        <fullName evidence="1">RNA 3'-terminal phosphate cyclase domain-containing protein</fullName>
    </recommendedName>
</protein>
<dbReference type="EMBL" id="CAJJDN010000086">
    <property type="protein sequence ID" value="CAD8106219.1"/>
    <property type="molecule type" value="Genomic_DNA"/>
</dbReference>
<dbReference type="PANTHER" id="PTHR11096:SF0">
    <property type="entry name" value="RNA 3'-TERMINAL PHOSPHATE CYCLASE"/>
    <property type="match status" value="1"/>
</dbReference>
<dbReference type="Pfam" id="PF01137">
    <property type="entry name" value="RTC"/>
    <property type="match status" value="1"/>
</dbReference>
<evidence type="ECO:0000313" key="3">
    <source>
        <dbReference type="Proteomes" id="UP000692954"/>
    </source>
</evidence>
<accession>A0A8S1PUG4</accession>